<reference evidence="8 9" key="1">
    <citation type="submission" date="2019-02" db="EMBL/GenBank/DDBJ databases">
        <title>Genome sequencing of the rare red list fungi Phellinidium pouzarii.</title>
        <authorList>
            <person name="Buettner E."/>
            <person name="Kellner H."/>
        </authorList>
    </citation>
    <scope>NUCLEOTIDE SEQUENCE [LARGE SCALE GENOMIC DNA]</scope>
    <source>
        <strain evidence="8 9">DSM 108285</strain>
    </source>
</reference>
<comment type="similarity">
    <text evidence="5">Belongs to the peptidase M24A family.</text>
</comment>
<dbReference type="EMBL" id="SGPK01000185">
    <property type="protein sequence ID" value="THH06622.1"/>
    <property type="molecule type" value="Genomic_DNA"/>
</dbReference>
<comment type="cofactor">
    <cofactor evidence="5">
        <name>Co(2+)</name>
        <dbReference type="ChEBI" id="CHEBI:48828"/>
    </cofactor>
    <cofactor evidence="5">
        <name>Zn(2+)</name>
        <dbReference type="ChEBI" id="CHEBI:29105"/>
    </cofactor>
    <cofactor evidence="5">
        <name>Mn(2+)</name>
        <dbReference type="ChEBI" id="CHEBI:29035"/>
    </cofactor>
    <cofactor evidence="5">
        <name>Fe(2+)</name>
        <dbReference type="ChEBI" id="CHEBI:29033"/>
    </cofactor>
    <text evidence="5">Binds 2 divalent metal cations per subunit. Has a high-affinity and a low affinity metal-binding site. The true nature of the physiological cofactor is under debate. The enzyme is active with cobalt, zinc, manganese or divalent iron ions.</text>
</comment>
<dbReference type="SUPFAM" id="SSF55920">
    <property type="entry name" value="Creatinase/aminopeptidase"/>
    <property type="match status" value="1"/>
</dbReference>
<protein>
    <recommendedName>
        <fullName evidence="5">Methionine aminopeptidase</fullName>
        <ecNumber evidence="5">3.4.11.18</ecNumber>
    </recommendedName>
</protein>
<keyword evidence="4" id="KW-0378">Hydrolase</keyword>
<evidence type="ECO:0000313" key="8">
    <source>
        <dbReference type="EMBL" id="THH06622.1"/>
    </source>
</evidence>
<dbReference type="InterPro" id="IPR000994">
    <property type="entry name" value="Pept_M24"/>
</dbReference>
<evidence type="ECO:0000256" key="2">
    <source>
        <dbReference type="ARBA" id="ARBA00022670"/>
    </source>
</evidence>
<proteinExistence type="inferred from homology"/>
<dbReference type="Proteomes" id="UP000308199">
    <property type="component" value="Unassembled WGS sequence"/>
</dbReference>
<keyword evidence="3 5" id="KW-0479">Metal-binding</keyword>
<dbReference type="Pfam" id="PF00557">
    <property type="entry name" value="Peptidase_M24"/>
    <property type="match status" value="1"/>
</dbReference>
<dbReference type="InterPro" id="IPR001714">
    <property type="entry name" value="Pept_M24_MAP"/>
</dbReference>
<keyword evidence="2 5" id="KW-0645">Protease</keyword>
<evidence type="ECO:0000313" key="9">
    <source>
        <dbReference type="Proteomes" id="UP000308199"/>
    </source>
</evidence>
<dbReference type="OrthoDB" id="3209743at2759"/>
<evidence type="ECO:0000256" key="4">
    <source>
        <dbReference type="ARBA" id="ARBA00022801"/>
    </source>
</evidence>
<comment type="catalytic activity">
    <reaction evidence="5">
        <text>Release of N-terminal amino acids, preferentially methionine, from peptides and arylamides.</text>
        <dbReference type="EC" id="3.4.11.18"/>
    </reaction>
</comment>
<dbReference type="GO" id="GO:0004239">
    <property type="term" value="F:initiator methionyl aminopeptidase activity"/>
    <property type="evidence" value="ECO:0007669"/>
    <property type="project" value="UniProtKB-EC"/>
</dbReference>
<accession>A0A4S4L598</accession>
<dbReference type="PRINTS" id="PR00599">
    <property type="entry name" value="MAPEPTIDASE"/>
</dbReference>
<evidence type="ECO:0000256" key="6">
    <source>
        <dbReference type="SAM" id="Phobius"/>
    </source>
</evidence>
<dbReference type="PANTHER" id="PTHR43330">
    <property type="entry name" value="METHIONINE AMINOPEPTIDASE"/>
    <property type="match status" value="1"/>
</dbReference>
<keyword evidence="9" id="KW-1185">Reference proteome</keyword>
<dbReference type="InterPro" id="IPR002467">
    <property type="entry name" value="Pept_M24A_MAP1"/>
</dbReference>
<keyword evidence="1 5" id="KW-0031">Aminopeptidase</keyword>
<sequence length="321" mass="35418">MLSDSDNIRLHINRKYFAVSPLSILLCVYIGLCYEIILPPDPPAWGVSHIALRDVPEQIQRPPYAMPGLVISDTDRHFGDPYEGDGRIKLGSDSERRLRRVSALAKRALKKVEDMVKVGVTTNEIDAVLHDFIIENNAYPSPLRYAGFPRSCCTSVNNVVVHGIPDDRELADGDIVNVDITVFSEGFHGDTSKTFLVGNVDHLGRELVQSASEALEIGIRACGPGVPFKAIGAAIYSYTKSRNLSISEQFAGHGIGAVFHRPPWILHHQLPLLPTKIAALSLPACISAILSLIVDMYLPYWYLQAMMNQEQCSPDTASRSR</sequence>
<dbReference type="Gene3D" id="3.90.230.10">
    <property type="entry name" value="Creatinase/methionine aminopeptidase superfamily"/>
    <property type="match status" value="1"/>
</dbReference>
<dbReference type="GO" id="GO:0070006">
    <property type="term" value="F:metalloaminopeptidase activity"/>
    <property type="evidence" value="ECO:0007669"/>
    <property type="project" value="InterPro"/>
</dbReference>
<comment type="function">
    <text evidence="5">Cotranslationally removes the N-terminal methionine from nascent proteins. The N-terminal methionine is often cleaved when the second residue in the primary sequence is small and uncharged (Met-Ala-, Cys, Gly, Pro, Ser, Thr, or Val).</text>
</comment>
<dbReference type="PROSITE" id="PS00680">
    <property type="entry name" value="MAP_1"/>
    <property type="match status" value="1"/>
</dbReference>
<keyword evidence="6" id="KW-0472">Membrane</keyword>
<evidence type="ECO:0000259" key="7">
    <source>
        <dbReference type="Pfam" id="PF00557"/>
    </source>
</evidence>
<gene>
    <name evidence="8" type="ORF">EW145_g3955</name>
</gene>
<keyword evidence="6" id="KW-1133">Transmembrane helix</keyword>
<feature type="transmembrane region" description="Helical" evidence="6">
    <location>
        <begin position="16"/>
        <end position="37"/>
    </location>
</feature>
<dbReference type="GO" id="GO:0006508">
    <property type="term" value="P:proteolysis"/>
    <property type="evidence" value="ECO:0007669"/>
    <property type="project" value="UniProtKB-KW"/>
</dbReference>
<name>A0A4S4L598_9AGAM</name>
<evidence type="ECO:0000256" key="3">
    <source>
        <dbReference type="ARBA" id="ARBA00022723"/>
    </source>
</evidence>
<evidence type="ECO:0000256" key="1">
    <source>
        <dbReference type="ARBA" id="ARBA00022438"/>
    </source>
</evidence>
<comment type="caution">
    <text evidence="8">The sequence shown here is derived from an EMBL/GenBank/DDBJ whole genome shotgun (WGS) entry which is preliminary data.</text>
</comment>
<feature type="transmembrane region" description="Helical" evidence="6">
    <location>
        <begin position="277"/>
        <end position="298"/>
    </location>
</feature>
<dbReference type="NCBIfam" id="TIGR00500">
    <property type="entry name" value="met_pdase_I"/>
    <property type="match status" value="1"/>
</dbReference>
<organism evidence="8 9">
    <name type="scientific">Phellinidium pouzarii</name>
    <dbReference type="NCBI Taxonomy" id="167371"/>
    <lineage>
        <taxon>Eukaryota</taxon>
        <taxon>Fungi</taxon>
        <taxon>Dikarya</taxon>
        <taxon>Basidiomycota</taxon>
        <taxon>Agaricomycotina</taxon>
        <taxon>Agaricomycetes</taxon>
        <taxon>Hymenochaetales</taxon>
        <taxon>Hymenochaetaceae</taxon>
        <taxon>Phellinidium</taxon>
    </lineage>
</organism>
<evidence type="ECO:0000256" key="5">
    <source>
        <dbReference type="RuleBase" id="RU003653"/>
    </source>
</evidence>
<dbReference type="InterPro" id="IPR036005">
    <property type="entry name" value="Creatinase/aminopeptidase-like"/>
</dbReference>
<dbReference type="PANTHER" id="PTHR43330:SF8">
    <property type="entry name" value="METHIONINE AMINOPEPTIDASE 1D, MITOCHONDRIAL"/>
    <property type="match status" value="1"/>
</dbReference>
<dbReference type="AlphaFoldDB" id="A0A4S4L598"/>
<feature type="domain" description="Peptidase M24" evidence="7">
    <location>
        <begin position="97"/>
        <end position="266"/>
    </location>
</feature>
<dbReference type="EC" id="3.4.11.18" evidence="5"/>
<keyword evidence="6" id="KW-0812">Transmembrane</keyword>
<dbReference type="GO" id="GO:0046872">
    <property type="term" value="F:metal ion binding"/>
    <property type="evidence" value="ECO:0007669"/>
    <property type="project" value="UniProtKB-KW"/>
</dbReference>